<protein>
    <submittedName>
        <fullName evidence="2">Uncharacterized protein</fullName>
    </submittedName>
</protein>
<evidence type="ECO:0000313" key="2">
    <source>
        <dbReference type="EMBL" id="KAF2747784.1"/>
    </source>
</evidence>
<accession>A0A6A6VDI8</accession>
<name>A0A6A6VDI8_9PLEO</name>
<gene>
    <name evidence="2" type="ORF">M011DRAFT_467377</name>
</gene>
<evidence type="ECO:0000256" key="1">
    <source>
        <dbReference type="SAM" id="Phobius"/>
    </source>
</evidence>
<dbReference type="AlphaFoldDB" id="A0A6A6VDI8"/>
<dbReference type="EMBL" id="MU006571">
    <property type="protein sequence ID" value="KAF2747784.1"/>
    <property type="molecule type" value="Genomic_DNA"/>
</dbReference>
<keyword evidence="1" id="KW-1133">Transmembrane helix</keyword>
<keyword evidence="1" id="KW-0812">Transmembrane</keyword>
<keyword evidence="3" id="KW-1185">Reference proteome</keyword>
<proteinExistence type="predicted"/>
<sequence length="76" mass="8380">MAQAIAVTSSRFATVTPDDHGGYIYIAALLSFVYSNLTFFARCFIKWKVFGLDDAVTCLGQVCSCTFMSLQSTIHQ</sequence>
<keyword evidence="1" id="KW-0472">Membrane</keyword>
<reference evidence="2" key="1">
    <citation type="journal article" date="2020" name="Stud. Mycol.">
        <title>101 Dothideomycetes genomes: a test case for predicting lifestyles and emergence of pathogens.</title>
        <authorList>
            <person name="Haridas S."/>
            <person name="Albert R."/>
            <person name="Binder M."/>
            <person name="Bloem J."/>
            <person name="Labutti K."/>
            <person name="Salamov A."/>
            <person name="Andreopoulos B."/>
            <person name="Baker S."/>
            <person name="Barry K."/>
            <person name="Bills G."/>
            <person name="Bluhm B."/>
            <person name="Cannon C."/>
            <person name="Castanera R."/>
            <person name="Culley D."/>
            <person name="Daum C."/>
            <person name="Ezra D."/>
            <person name="Gonzalez J."/>
            <person name="Henrissat B."/>
            <person name="Kuo A."/>
            <person name="Liang C."/>
            <person name="Lipzen A."/>
            <person name="Lutzoni F."/>
            <person name="Magnuson J."/>
            <person name="Mondo S."/>
            <person name="Nolan M."/>
            <person name="Ohm R."/>
            <person name="Pangilinan J."/>
            <person name="Park H.-J."/>
            <person name="Ramirez L."/>
            <person name="Alfaro M."/>
            <person name="Sun H."/>
            <person name="Tritt A."/>
            <person name="Yoshinaga Y."/>
            <person name="Zwiers L.-H."/>
            <person name="Turgeon B."/>
            <person name="Goodwin S."/>
            <person name="Spatafora J."/>
            <person name="Crous P."/>
            <person name="Grigoriev I."/>
        </authorList>
    </citation>
    <scope>NUCLEOTIDE SEQUENCE</scope>
    <source>
        <strain evidence="2">CBS 119925</strain>
    </source>
</reference>
<evidence type="ECO:0000313" key="3">
    <source>
        <dbReference type="Proteomes" id="UP000799440"/>
    </source>
</evidence>
<dbReference type="Proteomes" id="UP000799440">
    <property type="component" value="Unassembled WGS sequence"/>
</dbReference>
<organism evidence="2 3">
    <name type="scientific">Sporormia fimetaria CBS 119925</name>
    <dbReference type="NCBI Taxonomy" id="1340428"/>
    <lineage>
        <taxon>Eukaryota</taxon>
        <taxon>Fungi</taxon>
        <taxon>Dikarya</taxon>
        <taxon>Ascomycota</taxon>
        <taxon>Pezizomycotina</taxon>
        <taxon>Dothideomycetes</taxon>
        <taxon>Pleosporomycetidae</taxon>
        <taxon>Pleosporales</taxon>
        <taxon>Sporormiaceae</taxon>
        <taxon>Sporormia</taxon>
    </lineage>
</organism>
<feature type="transmembrane region" description="Helical" evidence="1">
    <location>
        <begin position="22"/>
        <end position="41"/>
    </location>
</feature>
<dbReference type="OrthoDB" id="3918601at2759"/>